<dbReference type="SUPFAM" id="SSF58104">
    <property type="entry name" value="Methyl-accepting chemotaxis protein (MCP) signaling domain"/>
    <property type="match status" value="1"/>
</dbReference>
<keyword evidence="3" id="KW-0488">Methylation</keyword>
<keyword evidence="5 11" id="KW-0812">Transmembrane</keyword>
<dbReference type="GO" id="GO:0006935">
    <property type="term" value="P:chemotaxis"/>
    <property type="evidence" value="ECO:0007669"/>
    <property type="project" value="InterPro"/>
</dbReference>
<evidence type="ECO:0000259" key="12">
    <source>
        <dbReference type="PROSITE" id="PS50111"/>
    </source>
</evidence>
<keyword evidence="7 11" id="KW-0472">Membrane</keyword>
<evidence type="ECO:0000313" key="14">
    <source>
        <dbReference type="Proteomes" id="UP000092713"/>
    </source>
</evidence>
<sequence>MKTTLKFRIAAIIGVISIITFIIGFIGLYGMNASNQGLKTVYEDRTVALEQVSRIDRLLLRNRYTVAELLAAPREQDIKPAADRLRKDSDEVERVWQLYAATYLTPAETQLAATFVADYQKYKNDIDMPIAARLAANDIEGLRPLFAMSLARSVQIRDTIASLRQLQVDVAKQEYDKAAATYRQVKLLAIALIAGGLLVSALMGYSLIRQVYGQLGGEPAYAVQIVQRIAGGDLGGEVALRAGDTGSVLAAMSRMRANLVSTVGEIRQSTETIATASGQIAAGNADLSARTESQAGSLEETASSMEELTATVRHNRDNSLHANQLAQSASAVARKGGQEVALVVGTMNEINQSSKKIVDIISVIDGIAFQTNILALNAAVEAARAGEQGRGFAVVATEVRTLAQRSASAAREIKALIGNSVAQVEAGSRIVGQAGVTIDEVVASIARMTELMGEISAAAGEQDAGIGQINAAISDMDGVTQQNAALVEEAAAAAGSLEQQTVQLMQLVSVFTLPAS</sequence>
<dbReference type="InterPro" id="IPR003122">
    <property type="entry name" value="Tar_rcpt_lig-bd"/>
</dbReference>
<feature type="domain" description="Methyl-accepting transducer" evidence="12">
    <location>
        <begin position="269"/>
        <end position="498"/>
    </location>
</feature>
<dbReference type="PANTHER" id="PTHR43531:SF14">
    <property type="entry name" value="METHYL-ACCEPTING CHEMOTAXIS PROTEIN I-RELATED"/>
    <property type="match status" value="1"/>
</dbReference>
<keyword evidence="6 11" id="KW-1133">Transmembrane helix</keyword>
<keyword evidence="2" id="KW-1003">Cell membrane</keyword>
<dbReference type="PRINTS" id="PR00260">
    <property type="entry name" value="CHEMTRNSDUCR"/>
</dbReference>
<feature type="transmembrane region" description="Helical" evidence="11">
    <location>
        <begin position="6"/>
        <end position="29"/>
    </location>
</feature>
<dbReference type="PATRIC" id="fig|1747903.4.peg.1419"/>
<dbReference type="STRING" id="1747903.ASR47_1004161"/>
<comment type="similarity">
    <text evidence="9">Belongs to the methyl-accepting chemotaxis (MCP) protein family.</text>
</comment>
<dbReference type="GO" id="GO:0004888">
    <property type="term" value="F:transmembrane signaling receptor activity"/>
    <property type="evidence" value="ECO:0007669"/>
    <property type="project" value="InterPro"/>
</dbReference>
<name>A0A1A7BWD3_9BURK</name>
<dbReference type="InterPro" id="IPR004090">
    <property type="entry name" value="Chemotax_Me-accpt_rcpt"/>
</dbReference>
<evidence type="ECO:0000256" key="7">
    <source>
        <dbReference type="ARBA" id="ARBA00023136"/>
    </source>
</evidence>
<dbReference type="SMART" id="SM00283">
    <property type="entry name" value="MA"/>
    <property type="match status" value="1"/>
</dbReference>
<dbReference type="EMBL" id="LOCQ01000059">
    <property type="protein sequence ID" value="OBV37886.1"/>
    <property type="molecule type" value="Genomic_DNA"/>
</dbReference>
<dbReference type="RefSeq" id="WP_065309419.1">
    <property type="nucleotide sequence ID" value="NZ_LOCQ01000059.1"/>
</dbReference>
<evidence type="ECO:0000256" key="4">
    <source>
        <dbReference type="ARBA" id="ARBA00022519"/>
    </source>
</evidence>
<dbReference type="AlphaFoldDB" id="A0A1A7BWD3"/>
<evidence type="ECO:0000256" key="9">
    <source>
        <dbReference type="ARBA" id="ARBA00029447"/>
    </source>
</evidence>
<evidence type="ECO:0000256" key="1">
    <source>
        <dbReference type="ARBA" id="ARBA00004429"/>
    </source>
</evidence>
<comment type="caution">
    <text evidence="13">The sequence shown here is derived from an EMBL/GenBank/DDBJ whole genome shotgun (WGS) entry which is preliminary data.</text>
</comment>
<dbReference type="Pfam" id="PF00015">
    <property type="entry name" value="MCPsignal"/>
    <property type="match status" value="1"/>
</dbReference>
<keyword evidence="8 10" id="KW-0807">Transducer</keyword>
<evidence type="ECO:0000256" key="5">
    <source>
        <dbReference type="ARBA" id="ARBA00022692"/>
    </source>
</evidence>
<dbReference type="InterPro" id="IPR051310">
    <property type="entry name" value="MCP_chemotaxis"/>
</dbReference>
<dbReference type="CDD" id="cd11386">
    <property type="entry name" value="MCP_signal"/>
    <property type="match status" value="1"/>
</dbReference>
<proteinExistence type="inferred from homology"/>
<dbReference type="GO" id="GO:0005886">
    <property type="term" value="C:plasma membrane"/>
    <property type="evidence" value="ECO:0007669"/>
    <property type="project" value="UniProtKB-SubCell"/>
</dbReference>
<keyword evidence="4" id="KW-0997">Cell inner membrane</keyword>
<dbReference type="Pfam" id="PF02203">
    <property type="entry name" value="TarH"/>
    <property type="match status" value="1"/>
</dbReference>
<protein>
    <submittedName>
        <fullName evidence="13">Methyl-accepting chemotaxis protein-1, serine sensor receptor</fullName>
    </submittedName>
</protein>
<dbReference type="PANTHER" id="PTHR43531">
    <property type="entry name" value="PROTEIN ICFG"/>
    <property type="match status" value="1"/>
</dbReference>
<evidence type="ECO:0000313" key="13">
    <source>
        <dbReference type="EMBL" id="OBV37886.1"/>
    </source>
</evidence>
<gene>
    <name evidence="13" type="ORF">ASR47_1004161</name>
</gene>
<dbReference type="PROSITE" id="PS50111">
    <property type="entry name" value="CHEMOTAXIS_TRANSDUC_2"/>
    <property type="match status" value="1"/>
</dbReference>
<evidence type="ECO:0000256" key="3">
    <source>
        <dbReference type="ARBA" id="ARBA00022481"/>
    </source>
</evidence>
<evidence type="ECO:0000256" key="11">
    <source>
        <dbReference type="SAM" id="Phobius"/>
    </source>
</evidence>
<dbReference type="Gene3D" id="1.10.287.950">
    <property type="entry name" value="Methyl-accepting chemotaxis protein"/>
    <property type="match status" value="1"/>
</dbReference>
<evidence type="ECO:0000256" key="2">
    <source>
        <dbReference type="ARBA" id="ARBA00022475"/>
    </source>
</evidence>
<evidence type="ECO:0000256" key="8">
    <source>
        <dbReference type="ARBA" id="ARBA00023224"/>
    </source>
</evidence>
<keyword evidence="14" id="KW-1185">Reference proteome</keyword>
<accession>A0A1A7BWD3</accession>
<comment type="subcellular location">
    <subcellularLocation>
        <location evidence="1">Cell inner membrane</location>
        <topology evidence="1">Multi-pass membrane protein</topology>
    </subcellularLocation>
</comment>
<keyword evidence="13" id="KW-0675">Receptor</keyword>
<evidence type="ECO:0000256" key="6">
    <source>
        <dbReference type="ARBA" id="ARBA00022989"/>
    </source>
</evidence>
<dbReference type="OrthoDB" id="8982326at2"/>
<evidence type="ECO:0000256" key="10">
    <source>
        <dbReference type="PROSITE-ProRule" id="PRU00284"/>
    </source>
</evidence>
<reference evidence="13 14" key="1">
    <citation type="submission" date="2016-04" db="EMBL/GenBank/DDBJ databases">
        <title>Draft genome sequence of Janthinobacterium psychrotolerans sp. nov., isolated from freshwater sediments in Denmark.</title>
        <authorList>
            <person name="Gong X."/>
            <person name="Skrivergaard S."/>
            <person name="Korsgaard B.S."/>
            <person name="Schreiber L."/>
            <person name="Marshall I.P."/>
            <person name="Finster K."/>
            <person name="Schramm A."/>
        </authorList>
    </citation>
    <scope>NUCLEOTIDE SEQUENCE [LARGE SCALE GENOMIC DNA]</scope>
    <source>
        <strain evidence="13 14">S3-2</strain>
    </source>
</reference>
<dbReference type="GO" id="GO:0007165">
    <property type="term" value="P:signal transduction"/>
    <property type="evidence" value="ECO:0007669"/>
    <property type="project" value="UniProtKB-KW"/>
</dbReference>
<dbReference type="InterPro" id="IPR004089">
    <property type="entry name" value="MCPsignal_dom"/>
</dbReference>
<feature type="transmembrane region" description="Helical" evidence="11">
    <location>
        <begin position="187"/>
        <end position="208"/>
    </location>
</feature>
<organism evidence="13 14">
    <name type="scientific">Janthinobacterium psychrotolerans</name>
    <dbReference type="NCBI Taxonomy" id="1747903"/>
    <lineage>
        <taxon>Bacteria</taxon>
        <taxon>Pseudomonadati</taxon>
        <taxon>Pseudomonadota</taxon>
        <taxon>Betaproteobacteria</taxon>
        <taxon>Burkholderiales</taxon>
        <taxon>Oxalobacteraceae</taxon>
        <taxon>Janthinobacterium</taxon>
    </lineage>
</organism>
<dbReference type="FunFam" id="1.10.287.950:FF:000001">
    <property type="entry name" value="Methyl-accepting chemotaxis sensory transducer"/>
    <property type="match status" value="1"/>
</dbReference>
<dbReference type="Proteomes" id="UP000092713">
    <property type="component" value="Unassembled WGS sequence"/>
</dbReference>